<dbReference type="Pfam" id="PF17852">
    <property type="entry name" value="Dynein_AAA_lid"/>
    <property type="match status" value="1"/>
</dbReference>
<keyword evidence="5" id="KW-0677">Repeat</keyword>
<dbReference type="InterPro" id="IPR024317">
    <property type="entry name" value="Dynein_heavy_chain_D4_dom"/>
</dbReference>
<organism evidence="17 18">
    <name type="scientific">Pomacea canaliculata</name>
    <name type="common">Golden apple snail</name>
    <dbReference type="NCBI Taxonomy" id="400727"/>
    <lineage>
        <taxon>Eukaryota</taxon>
        <taxon>Metazoa</taxon>
        <taxon>Spiralia</taxon>
        <taxon>Lophotrochozoa</taxon>
        <taxon>Mollusca</taxon>
        <taxon>Gastropoda</taxon>
        <taxon>Caenogastropoda</taxon>
        <taxon>Architaenioglossa</taxon>
        <taxon>Ampullarioidea</taxon>
        <taxon>Ampullariidae</taxon>
        <taxon>Pomacea</taxon>
    </lineage>
</organism>
<dbReference type="Pfam" id="PF12781">
    <property type="entry name" value="AAA_9"/>
    <property type="match status" value="1"/>
</dbReference>
<dbReference type="Gene3D" id="1.20.140.100">
    <property type="entry name" value="Dynein heavy chain, N-terminal domain 2"/>
    <property type="match status" value="1"/>
</dbReference>
<name>A0A2T7NUQ2_POMCA</name>
<evidence type="ECO:0000256" key="4">
    <source>
        <dbReference type="ARBA" id="ARBA00022701"/>
    </source>
</evidence>
<dbReference type="Pfam" id="PF12774">
    <property type="entry name" value="AAA_6"/>
    <property type="match status" value="1"/>
</dbReference>
<dbReference type="Gene3D" id="1.10.287.2620">
    <property type="match status" value="1"/>
</dbReference>
<dbReference type="InterPro" id="IPR041589">
    <property type="entry name" value="DNAH3_AAA_lid_1"/>
</dbReference>
<dbReference type="FunFam" id="3.20.180.20:FF:000003">
    <property type="entry name" value="Dynein heavy chain 12, axonemal"/>
    <property type="match status" value="1"/>
</dbReference>
<dbReference type="Pfam" id="PF12775">
    <property type="entry name" value="AAA_7"/>
    <property type="match status" value="1"/>
</dbReference>
<dbReference type="InterPro" id="IPR024743">
    <property type="entry name" value="Dynein_HC_stalk"/>
</dbReference>
<dbReference type="InterPro" id="IPR042228">
    <property type="entry name" value="Dynein_linker_3"/>
</dbReference>
<evidence type="ECO:0000256" key="15">
    <source>
        <dbReference type="SAM" id="MobiDB-lite"/>
    </source>
</evidence>
<evidence type="ECO:0000256" key="3">
    <source>
        <dbReference type="ARBA" id="ARBA00022490"/>
    </source>
</evidence>
<dbReference type="InterPro" id="IPR043157">
    <property type="entry name" value="Dynein_AAA1S"/>
</dbReference>
<dbReference type="SUPFAM" id="SSF52540">
    <property type="entry name" value="P-loop containing nucleoside triphosphate hydrolases"/>
    <property type="match status" value="4"/>
</dbReference>
<keyword evidence="8" id="KW-0243">Dynein</keyword>
<evidence type="ECO:0000256" key="12">
    <source>
        <dbReference type="ARBA" id="ARBA00023212"/>
    </source>
</evidence>
<dbReference type="FunFam" id="3.40.50.300:FF:002141">
    <property type="entry name" value="Dynein heavy chain"/>
    <property type="match status" value="1"/>
</dbReference>
<evidence type="ECO:0000256" key="8">
    <source>
        <dbReference type="ARBA" id="ARBA00023017"/>
    </source>
</evidence>
<keyword evidence="9 14" id="KW-0175">Coiled coil</keyword>
<dbReference type="Pfam" id="PF08393">
    <property type="entry name" value="DHC_N2"/>
    <property type="match status" value="1"/>
</dbReference>
<proteinExistence type="inferred from homology"/>
<feature type="domain" description="AAA+ ATPase" evidence="16">
    <location>
        <begin position="2056"/>
        <end position="2203"/>
    </location>
</feature>
<feature type="domain" description="AAA+ ATPase" evidence="16">
    <location>
        <begin position="1479"/>
        <end position="1618"/>
    </location>
</feature>
<dbReference type="GO" id="GO:0007018">
    <property type="term" value="P:microtubule-based movement"/>
    <property type="evidence" value="ECO:0007669"/>
    <property type="project" value="InterPro"/>
</dbReference>
<dbReference type="FunFam" id="1.10.8.710:FF:000004">
    <property type="entry name" value="Dynein axonemal heavy chain 6"/>
    <property type="match status" value="1"/>
</dbReference>
<keyword evidence="10" id="KW-0969">Cilium</keyword>
<dbReference type="GO" id="GO:0005524">
    <property type="term" value="F:ATP binding"/>
    <property type="evidence" value="ECO:0007669"/>
    <property type="project" value="UniProtKB-KW"/>
</dbReference>
<dbReference type="GO" id="GO:0005930">
    <property type="term" value="C:axoneme"/>
    <property type="evidence" value="ECO:0007669"/>
    <property type="project" value="UniProtKB-SubCell"/>
</dbReference>
<dbReference type="GO" id="GO:0005874">
    <property type="term" value="C:microtubule"/>
    <property type="evidence" value="ECO:0007669"/>
    <property type="project" value="UniProtKB-KW"/>
</dbReference>
<dbReference type="FunFam" id="1.20.140.100:FF:000001">
    <property type="entry name" value="dynein heavy chain 17, axonemal"/>
    <property type="match status" value="1"/>
</dbReference>
<keyword evidence="13" id="KW-0966">Cell projection</keyword>
<dbReference type="InterPro" id="IPR026983">
    <property type="entry name" value="DHC"/>
</dbReference>
<keyword evidence="6" id="KW-0547">Nucleotide-binding</keyword>
<dbReference type="Gene3D" id="3.20.180.20">
    <property type="entry name" value="Dynein heavy chain, N-terminal domain 2"/>
    <property type="match status" value="1"/>
</dbReference>
<evidence type="ECO:0000313" key="18">
    <source>
        <dbReference type="Proteomes" id="UP000245119"/>
    </source>
</evidence>
<accession>A0A2T7NUQ2</accession>
<dbReference type="GO" id="GO:0030286">
    <property type="term" value="C:dynein complex"/>
    <property type="evidence" value="ECO:0007669"/>
    <property type="project" value="UniProtKB-KW"/>
</dbReference>
<evidence type="ECO:0000256" key="7">
    <source>
        <dbReference type="ARBA" id="ARBA00022840"/>
    </source>
</evidence>
<keyword evidence="7" id="KW-0067">ATP-binding</keyword>
<evidence type="ECO:0000256" key="1">
    <source>
        <dbReference type="ARBA" id="ARBA00004430"/>
    </source>
</evidence>
<evidence type="ECO:0000256" key="5">
    <source>
        <dbReference type="ARBA" id="ARBA00022737"/>
    </source>
</evidence>
<dbReference type="InterPro" id="IPR035706">
    <property type="entry name" value="AAA_9"/>
</dbReference>
<dbReference type="SMART" id="SM00382">
    <property type="entry name" value="AAA"/>
    <property type="match status" value="2"/>
</dbReference>
<dbReference type="InterPro" id="IPR035699">
    <property type="entry name" value="AAA_6"/>
</dbReference>
<dbReference type="GO" id="GO:0051959">
    <property type="term" value="F:dynein light intermediate chain binding"/>
    <property type="evidence" value="ECO:0007669"/>
    <property type="project" value="InterPro"/>
</dbReference>
<dbReference type="InterPro" id="IPR003593">
    <property type="entry name" value="AAA+_ATPase"/>
</dbReference>
<keyword evidence="3" id="KW-0963">Cytoplasm</keyword>
<dbReference type="FunFam" id="1.20.58.1120:FF:000005">
    <property type="entry name" value="Dynein, axonemal, heavy chain 12"/>
    <property type="match status" value="1"/>
</dbReference>
<dbReference type="InterPro" id="IPR027417">
    <property type="entry name" value="P-loop_NTPase"/>
</dbReference>
<comment type="similarity">
    <text evidence="2">Belongs to the dynein heavy chain family.</text>
</comment>
<dbReference type="Pfam" id="PF12780">
    <property type="entry name" value="AAA_8"/>
    <property type="match status" value="2"/>
</dbReference>
<dbReference type="Gene3D" id="1.20.920.20">
    <property type="match status" value="1"/>
</dbReference>
<protein>
    <recommendedName>
        <fullName evidence="16">AAA+ ATPase domain-containing protein</fullName>
    </recommendedName>
</protein>
<dbReference type="PANTHER" id="PTHR22878">
    <property type="entry name" value="DYNEIN HEAVY CHAIN 6, AXONEMAL-LIKE-RELATED"/>
    <property type="match status" value="1"/>
</dbReference>
<feature type="region of interest" description="Disordered" evidence="15">
    <location>
        <begin position="78"/>
        <end position="97"/>
    </location>
</feature>
<dbReference type="Pfam" id="PF17857">
    <property type="entry name" value="AAA_lid_1"/>
    <property type="match status" value="1"/>
</dbReference>
<keyword evidence="4" id="KW-0493">Microtubule</keyword>
<evidence type="ECO:0000259" key="16">
    <source>
        <dbReference type="SMART" id="SM00382"/>
    </source>
</evidence>
<dbReference type="InterPro" id="IPR013602">
    <property type="entry name" value="Dynein_heavy_linker"/>
</dbReference>
<evidence type="ECO:0000256" key="6">
    <source>
        <dbReference type="ARBA" id="ARBA00022741"/>
    </source>
</evidence>
<dbReference type="FunFam" id="3.40.50.300:FF:000044">
    <property type="entry name" value="Dynein heavy chain 5, axonemal"/>
    <property type="match status" value="1"/>
</dbReference>
<evidence type="ECO:0000256" key="13">
    <source>
        <dbReference type="ARBA" id="ARBA00023273"/>
    </source>
</evidence>
<comment type="caution">
    <text evidence="17">The sequence shown here is derived from an EMBL/GenBank/DDBJ whole genome shotgun (WGS) entry which is preliminary data.</text>
</comment>
<comment type="subcellular location">
    <subcellularLocation>
        <location evidence="1">Cytoplasm</location>
        <location evidence="1">Cytoskeleton</location>
        <location evidence="1">Cilium axoneme</location>
    </subcellularLocation>
</comment>
<evidence type="ECO:0000256" key="11">
    <source>
        <dbReference type="ARBA" id="ARBA00023175"/>
    </source>
</evidence>
<feature type="coiled-coil region" evidence="14">
    <location>
        <begin position="2895"/>
        <end position="2939"/>
    </location>
</feature>
<dbReference type="FunFam" id="1.20.920.20:FF:000001">
    <property type="entry name" value="dynein heavy chain 2, axonemal"/>
    <property type="match status" value="1"/>
</dbReference>
<dbReference type="Pfam" id="PF12777">
    <property type="entry name" value="MT"/>
    <property type="match status" value="1"/>
</dbReference>
<dbReference type="Proteomes" id="UP000245119">
    <property type="component" value="Linkage Group LG9"/>
</dbReference>
<dbReference type="EMBL" id="PZQS01000009">
    <property type="protein sequence ID" value="PVD24893.1"/>
    <property type="molecule type" value="Genomic_DNA"/>
</dbReference>
<evidence type="ECO:0000256" key="2">
    <source>
        <dbReference type="ARBA" id="ARBA00008887"/>
    </source>
</evidence>
<reference evidence="17 18" key="1">
    <citation type="submission" date="2018-04" db="EMBL/GenBank/DDBJ databases">
        <title>The genome of golden apple snail Pomacea canaliculata provides insight into stress tolerance and invasive adaptation.</title>
        <authorList>
            <person name="Liu C."/>
            <person name="Liu B."/>
            <person name="Ren Y."/>
            <person name="Zhang Y."/>
            <person name="Wang H."/>
            <person name="Li S."/>
            <person name="Jiang F."/>
            <person name="Yin L."/>
            <person name="Zhang G."/>
            <person name="Qian W."/>
            <person name="Fan W."/>
        </authorList>
    </citation>
    <scope>NUCLEOTIDE SEQUENCE [LARGE SCALE GENOMIC DNA]</scope>
    <source>
        <strain evidence="17">SZHN2017</strain>
        <tissue evidence="17">Muscle</tissue>
    </source>
</reference>
<dbReference type="Gene3D" id="1.20.920.30">
    <property type="match status" value="1"/>
</dbReference>
<dbReference type="Gene3D" id="1.20.58.1120">
    <property type="match status" value="1"/>
</dbReference>
<dbReference type="InterPro" id="IPR041466">
    <property type="entry name" value="Dynein_AAA5_ext"/>
</dbReference>
<gene>
    <name evidence="17" type="ORF">C0Q70_15383</name>
</gene>
<dbReference type="Gene3D" id="1.10.8.710">
    <property type="match status" value="1"/>
</dbReference>
<keyword evidence="18" id="KW-1185">Reference proteome</keyword>
<dbReference type="GO" id="GO:0045505">
    <property type="term" value="F:dynein intermediate chain binding"/>
    <property type="evidence" value="ECO:0007669"/>
    <property type="project" value="InterPro"/>
</dbReference>
<dbReference type="OrthoDB" id="6156099at2759"/>
<dbReference type="FunFam" id="3.40.50.300:FF:000223">
    <property type="entry name" value="Dynein heavy chain 3, axonemal"/>
    <property type="match status" value="1"/>
</dbReference>
<dbReference type="FunFam" id="1.20.920.30:FF:000002">
    <property type="entry name" value="Dynein axonemal heavy chain 3"/>
    <property type="match status" value="1"/>
</dbReference>
<dbReference type="STRING" id="400727.A0A2T7NUQ2"/>
<dbReference type="Gene3D" id="3.40.50.300">
    <property type="entry name" value="P-loop containing nucleotide triphosphate hydrolases"/>
    <property type="match status" value="4"/>
</dbReference>
<keyword evidence="11" id="KW-0505">Motor protein</keyword>
<dbReference type="InterPro" id="IPR042222">
    <property type="entry name" value="Dynein_2_N"/>
</dbReference>
<keyword evidence="12" id="KW-0206">Cytoskeleton</keyword>
<evidence type="ECO:0000256" key="9">
    <source>
        <dbReference type="ARBA" id="ARBA00023054"/>
    </source>
</evidence>
<evidence type="ECO:0000256" key="14">
    <source>
        <dbReference type="SAM" id="Coils"/>
    </source>
</evidence>
<evidence type="ECO:0000313" key="17">
    <source>
        <dbReference type="EMBL" id="PVD24893.1"/>
    </source>
</evidence>
<evidence type="ECO:0000256" key="10">
    <source>
        <dbReference type="ARBA" id="ARBA00023069"/>
    </source>
</evidence>
<sequence length="3211" mass="366254">MTSVVGPSGRQFEVLTTEGSDCKLHTSTARLCVATRLLNETVDNCVLGDAISEKSLTGAGTTLYIHHCQPATLSLRTNTGRVGEGGEREGVVGGRSLENTHTPSTGIIHSTFPLLFNAVNLVPSAHPPSFHPAMFAFVCANTLITTQSLLLPPPPDLIINVLIGEAQVHGGPVAQPSEFEAKYRPAFICHLPPLSASLPAFSERPRIVEQASYTKAAPVKEKKYFRRVSDSIGNNYSPGANKFTTSLIYNTTRGEDENEYDEEEIRTANDHDNSDGDVYHNGDEHDEETRQVLHVQFPPWYFSTHGLSRPTSPDPENKERYYTLLEQAIPPDMVGPITDDTLQGIYRFVPHHLRSSFAQATTEFLQEMDEDYRVAVRRAILDYILLDPVEQDRLGLAMPFKPSHSAGRDSFPWHSRVLATRTFMETDLYITHPVMIKILYHFESKYGTLRLIDLPGLKGQMPVTMETFVKHVQDSSAEGFQRLSRDWVAECCTIVDEHRDAIEMTMPRETKERMNKLDHFFGSVASLMSILLRRCVQASIEDLVSFVEEYDSGNAYDGTYTMTSSLALPSRGHPVSLFLKEDVDSSALCFRPSLDLCNSFSLIVDTMVTCVQQVKRVEHFLFQDVEELPVRYVSSVGVQEELVEQAKGRLHTVIVANSHGPLKYKSVYEPYRYLYSRDTDQAVHRFVSRDRSLREYSHEIERLKRMASDVGSFPVFVPMHFFLLDCTHMNQWLIDKARDLNNIMVRKIMDTSDKFNRQICSQYDTIVKRSSYQAENTQELVKLQDYVEGLRVGELLELKDKLEIAGGNLLFLMDYAYLPKDNILINCTTFTWPDRIIPIVRNAENKLQREHDMAINRLSDWRKRFQAQLDEAVKKVKDFASKDRMSEADKYLADLVDLDSKLQVFKEEKVKINREEQMLGMETQTEYAQIGVIQVAKEPYDKLWSTAVKFHQQHDKWMNGPLLEVNAEHVEEEVQNLWRVAYKLTKVFAHPDYKGPMRASATIKTKLEKFKINMPLINALCNPGIKQRHWNMMSEKVGFNMAPSEATPLHEVLQMGLEKYLDELMGISSRASKEFALEKALTKMRDDWSNMTFTFVSYKDTDVSILASFDDIQVLLEDHIVKTMTMKGSPFIGPFEKEIGEWDQNLAAWLYLEPIFGSQDIRNQIPVEGKLFEEVDAQWRGMMKQAVVNTKALVVVAQDRMLENLEHSESMLDDIQKGLNDYLEKKRLFFPRFFFLSNDELLEILSETKDPLRVQPHLKKCFEGIACLSFSADKVIEAMESAEKEKVPFSRTITPEDAHGLVELWLAQVRHVIILSYYEMGRSAFVWAVTPRRQWVLQWPGQVVLASSQTHWTVEVTNAISYGGLQAYLGKSNKQVEEIVQMVRGRLSKMARITLEALIVIDVHARDVIATLHKQQARSPLDFSWISQLRYYFENDLVQVRMITTTVAYAYEYLGNTGRLVITPLTDRCYRTLMGALQLNLGGAPEGPAGTGKTETSKDLAKAVAKQCVVFNCSDGLDYKAMGKFFKGLAQSGAWACFDEFNRIELEVLSVIAQQVQTIQRAIAEQKQKFVFEGTEISLDPSCTIFITMNPGYAGRAELPDNLKVLFRTVAMMVPDYGLIGEISLYSMGFVEARALATKIVATYRLCSEQLSSQHHYDYGMRAVKSVLTAAGSLKLKYPDQREDVLVLRSINDVNLPKVILSHDIPLFEGIISDLFPGVDLPNPDYDHLEKAVQEKMAAANLQCVPWFITKVIQVMYNIINPKAITMGQLYGRFDPVSHEWTDGVLANTFRAHASTPTEDRKWIVFDGPVDAVWIENMNTVLDDNKKLCLMSGEIIQMNNKQNMIFEPQDLEQASPATVSRCGMIYMDPLQLSWEPLIASWMRTRLPDILTKEQREMIKLLFEWILPPCLGFVGKYCRHILTCHPMHLTASALKLYECLMEDVKKIGKDDFDDFIAEEVTRRGRGGVFRSHGGPSSHVSHGAEDPKTLKFARALLIPKKGTVFDYVYIQKQYGSWNTWSGLVSPVSIDAKTHLSALIVNTVDTVRQRFFLSRFLSLDKAVLFVGPTGTGKSAITNNHLLELPRDQYVTCNINFSAQTSANQTQDIIFSKLDRRKKGTYGPAPGKKLCVFVDDLNMPAKERYGAQPPIEILRQWIDHGFWYDRKDTSILQLSDVVMLCAMGPPGGGRNMVTPRFLRHFNIIGIETFDEETMKSIFAPIIDWHFNFFETPQRRFARIILTCTLEVYQEAISNFLPTPSKSHYLFNLRDFARVVQGVLLLKPRVVPSGVEGAQKICRMWIHEVYRVFYDRLVDDSDRETFFRIVKTKVEMHFKEKLNNLFSHIVDASRLIVDDDIRSLIFGDYLKKKEDEKLYDEIQNLDELREVVEHYLAEYNMMSKAPMDLVMFRFAIEHISRISRVLKQPNGHCLLVGIGGSGRQSTTRLAAFMSDFELFQIEITKNYTVSDWRDDLRKMMRRAGDEGVSTVFLFGDHQIKDESFLEDINMILNTGDIPNLYDNEERLAIIERMQTVCQLENLQIEFTPLNMYNKFVERIRRHLHVVLAFSPIGDAFRNRLRMFPSLINCCTIDWFKLGDILCHGAISRSSTIDHELFTARATGMARGRLELVANKFLDDVEMQTEVRGEMVAMCKHFHQSVRALSVTYYETMRRQNYVTPTSYLELIKNFKNLLNQKRMEILTLKNRYMVGLEKLAFSEAQINVMQQELVELQPKLIETSRETEELIGIIETETVQVEAKKTLVEADEAVANKAAMEAKEIKDDCEARLAVAMPAMEAAISALDTLKQNDITIVKTMQNPPSGVKVVMESVCILKGIKPEKKVDSMEKLLRITGLRLKRDKYINNPEFDPAIIKNVSSACEGLCKWVRAVEVYDGVAKVVAPKQESLKEAEEVLADQMSKLRQKQAELKEVTDKLQGLNDNLALKQEEKAVSRQHRMCKVKIERAEKLISGLGGEKDRWTQNVEELTERYDNIIGDVLLSAAVVAYLGPFILDFRQDCIRGWFTLCKEKAIPISEPFSMSKTLGDAVMIREWQIAGLPADNYSVDNAIIVKSANRWPLMIDPQGQANKWIKNMEKVNKLEVIKFSDPNYVRSLENCLQFGNPCLLENIGEELDPILDSILLKQTFKQNGLDYIRLGDHVVEFSRDFKFYITTRLRNPHYLPEVSVKVTLLNFVITPLGLEDQLLGLVAAKEKPQLGEEEE</sequence>
<dbReference type="FunFam" id="1.10.287.2620:FF:000002">
    <property type="entry name" value="Dynein heavy chain 2, axonemal"/>
    <property type="match status" value="1"/>
</dbReference>
<dbReference type="PANTHER" id="PTHR22878:SF72">
    <property type="entry name" value="DYNEIN HEAVY CHAIN 3, AXONEMAL"/>
    <property type="match status" value="1"/>
</dbReference>